<accession>A0A0N4ZWT3</accession>
<protein>
    <submittedName>
        <fullName evidence="3">Uncharacterized protein</fullName>
    </submittedName>
</protein>
<proteinExistence type="predicted"/>
<feature type="compositionally biased region" description="Polar residues" evidence="1">
    <location>
        <begin position="1"/>
        <end position="20"/>
    </location>
</feature>
<reference evidence="3" key="1">
    <citation type="submission" date="2017-02" db="UniProtKB">
        <authorList>
            <consortium name="WormBaseParasite"/>
        </authorList>
    </citation>
    <scope>IDENTIFICATION</scope>
</reference>
<evidence type="ECO:0000256" key="1">
    <source>
        <dbReference type="SAM" id="MobiDB-lite"/>
    </source>
</evidence>
<dbReference type="AlphaFoldDB" id="A0A0N4ZWT3"/>
<evidence type="ECO:0000313" key="3">
    <source>
        <dbReference type="WBParaSite" id="PTRK_0001314900.1"/>
    </source>
</evidence>
<dbReference type="Proteomes" id="UP000038045">
    <property type="component" value="Unplaced"/>
</dbReference>
<keyword evidence="2" id="KW-1185">Reference proteome</keyword>
<sequence>MTSTGSEDSNFPYQSSSCTTKNEEDDLSTNYHYIHDASIRQTNIYRSLNVIDDGRDLQLWNNFVTFNRMINEENGTKC</sequence>
<organism evidence="2 3">
    <name type="scientific">Parastrongyloides trichosuri</name>
    <name type="common">Possum-specific nematode worm</name>
    <dbReference type="NCBI Taxonomy" id="131310"/>
    <lineage>
        <taxon>Eukaryota</taxon>
        <taxon>Metazoa</taxon>
        <taxon>Ecdysozoa</taxon>
        <taxon>Nematoda</taxon>
        <taxon>Chromadorea</taxon>
        <taxon>Rhabditida</taxon>
        <taxon>Tylenchina</taxon>
        <taxon>Panagrolaimomorpha</taxon>
        <taxon>Strongyloidoidea</taxon>
        <taxon>Strongyloididae</taxon>
        <taxon>Parastrongyloides</taxon>
    </lineage>
</organism>
<dbReference type="WBParaSite" id="PTRK_0001314900.1">
    <property type="protein sequence ID" value="PTRK_0001314900.1"/>
    <property type="gene ID" value="PTRK_0001314900"/>
</dbReference>
<name>A0A0N4ZWT3_PARTI</name>
<evidence type="ECO:0000313" key="2">
    <source>
        <dbReference type="Proteomes" id="UP000038045"/>
    </source>
</evidence>
<feature type="region of interest" description="Disordered" evidence="1">
    <location>
        <begin position="1"/>
        <end position="24"/>
    </location>
</feature>